<keyword evidence="1" id="KW-0732">Signal</keyword>
<feature type="chain" id="PRO_5019276658" evidence="1">
    <location>
        <begin position="23"/>
        <end position="73"/>
    </location>
</feature>
<feature type="signal peptide" evidence="1">
    <location>
        <begin position="1"/>
        <end position="22"/>
    </location>
</feature>
<organism evidence="2">
    <name type="scientific">Didymocentrus krausi</name>
    <dbReference type="NCBI Taxonomy" id="1546215"/>
    <lineage>
        <taxon>Eukaryota</taxon>
        <taxon>Metazoa</taxon>
        <taxon>Ecdysozoa</taxon>
        <taxon>Arthropoda</taxon>
        <taxon>Chelicerata</taxon>
        <taxon>Arachnida</taxon>
        <taxon>Scorpiones</taxon>
        <taxon>Iurida</taxon>
        <taxon>Scorpionoidea</taxon>
        <taxon>Diplocentridae</taxon>
        <taxon>Diplocentrinae</taxon>
        <taxon>Didymocentrus</taxon>
    </lineage>
</organism>
<sequence length="73" mass="8495">MPSRTFLVIFLAFFIVVDNAEAFFGALFKLVTKVFPSFFWKKKGKGRREIGDFFEPSQKDLVSELGRLLFQLQ</sequence>
<accession>A0A3S8V4S0</accession>
<evidence type="ECO:0000256" key="1">
    <source>
        <dbReference type="SAM" id="SignalP"/>
    </source>
</evidence>
<name>A0A3S8V4S0_9SCOR</name>
<dbReference type="AlphaFoldDB" id="A0A3S8V4S0"/>
<reference evidence="2" key="1">
    <citation type="journal article" date="2018" name="Comp. Biochem. Physiol. C Toxicol. Pharmacol.">
        <title>Biochemical characterization of the venom of Central American scorpion Didymocentrus krausi Francke, 1978 (Diplocentridae) and its toxic effects in vivo and in vitro.</title>
        <authorList>
            <person name="Rojas-Azofeifa D."/>
            <person name="Sasa M."/>
            <person name="Lomonte B."/>
            <person name="Diego-Garcia E."/>
            <person name="Ortiz N."/>
            <person name="Bonilla F."/>
            <person name="Murillo R."/>
            <person name="Tytgat J."/>
            <person name="Diaz C."/>
        </authorList>
    </citation>
    <scope>NUCLEOTIDE SEQUENCE</scope>
    <source>
        <tissue evidence="2">Venom gland</tissue>
    </source>
</reference>
<evidence type="ECO:0000313" key="2">
    <source>
        <dbReference type="EMBL" id="AZL95820.1"/>
    </source>
</evidence>
<protein>
    <submittedName>
        <fullName evidence="2">Antimicrobial non-disulfide-bridged peptide</fullName>
    </submittedName>
</protein>
<proteinExistence type="evidence at transcript level"/>
<dbReference type="EMBL" id="MK049521">
    <property type="protein sequence ID" value="AZL95820.1"/>
    <property type="molecule type" value="mRNA"/>
</dbReference>